<gene>
    <name evidence="2" type="ORF">GCM10009825_31180</name>
</gene>
<organism evidence="2 3">
    <name type="scientific">Arthrobacter humicola</name>
    <dbReference type="NCBI Taxonomy" id="409291"/>
    <lineage>
        <taxon>Bacteria</taxon>
        <taxon>Bacillati</taxon>
        <taxon>Actinomycetota</taxon>
        <taxon>Actinomycetes</taxon>
        <taxon>Micrococcales</taxon>
        <taxon>Micrococcaceae</taxon>
        <taxon>Arthrobacter</taxon>
    </lineage>
</organism>
<protein>
    <submittedName>
        <fullName evidence="2">Uncharacterized protein</fullName>
    </submittedName>
</protein>
<reference evidence="3" key="1">
    <citation type="journal article" date="2019" name="Int. J. Syst. Evol. Microbiol.">
        <title>The Global Catalogue of Microorganisms (GCM) 10K type strain sequencing project: providing services to taxonomists for standard genome sequencing and annotation.</title>
        <authorList>
            <consortium name="The Broad Institute Genomics Platform"/>
            <consortium name="The Broad Institute Genome Sequencing Center for Infectious Disease"/>
            <person name="Wu L."/>
            <person name="Ma J."/>
        </authorList>
    </citation>
    <scope>NUCLEOTIDE SEQUENCE [LARGE SCALE GENOMIC DNA]</scope>
    <source>
        <strain evidence="3">JCM 15921</strain>
    </source>
</reference>
<sequence>MQFDLSAVETGTMVVIGTLVFALLIGLFMMVSAFVAMFLLGVGRLTWYLVAVVVVGMVHAINHGWDRLVHHASTVDLPGDFQVDFGTDFRAEYPGQAAPSTGTYPRVVLRDS</sequence>
<dbReference type="EMBL" id="BAAAQB010000038">
    <property type="protein sequence ID" value="GAA2142045.1"/>
    <property type="molecule type" value="Genomic_DNA"/>
</dbReference>
<name>A0ABP5LA49_9MICC</name>
<evidence type="ECO:0000313" key="2">
    <source>
        <dbReference type="EMBL" id="GAA2142045.1"/>
    </source>
</evidence>
<keyword evidence="1" id="KW-1133">Transmembrane helix</keyword>
<keyword evidence="1" id="KW-0472">Membrane</keyword>
<dbReference type="Proteomes" id="UP001500102">
    <property type="component" value="Unassembled WGS sequence"/>
</dbReference>
<evidence type="ECO:0000313" key="3">
    <source>
        <dbReference type="Proteomes" id="UP001500102"/>
    </source>
</evidence>
<keyword evidence="3" id="KW-1185">Reference proteome</keyword>
<feature type="transmembrane region" description="Helical" evidence="1">
    <location>
        <begin position="45"/>
        <end position="62"/>
    </location>
</feature>
<accession>A0ABP5LA49</accession>
<evidence type="ECO:0000256" key="1">
    <source>
        <dbReference type="SAM" id="Phobius"/>
    </source>
</evidence>
<proteinExistence type="predicted"/>
<feature type="transmembrane region" description="Helical" evidence="1">
    <location>
        <begin position="12"/>
        <end position="39"/>
    </location>
</feature>
<comment type="caution">
    <text evidence="2">The sequence shown here is derived from an EMBL/GenBank/DDBJ whole genome shotgun (WGS) entry which is preliminary data.</text>
</comment>
<keyword evidence="1" id="KW-0812">Transmembrane</keyword>
<dbReference type="RefSeq" id="WP_344367363.1">
    <property type="nucleotide sequence ID" value="NZ_BAAAQB010000038.1"/>
</dbReference>